<dbReference type="RefSeq" id="WP_240720525.1">
    <property type="nucleotide sequence ID" value="NZ_JAKVTW010000032.1"/>
</dbReference>
<feature type="transmembrane region" description="Helical" evidence="1">
    <location>
        <begin position="49"/>
        <end position="66"/>
    </location>
</feature>
<evidence type="ECO:0000256" key="1">
    <source>
        <dbReference type="SAM" id="Phobius"/>
    </source>
</evidence>
<reference evidence="2 3" key="1">
    <citation type="submission" date="2022-03" db="EMBL/GenBank/DDBJ databases">
        <title>Genomic signatures underlying metal tolerance in selected Arctic bacterial isolates.</title>
        <authorList>
            <person name="Thomas F.A."/>
            <person name="Venkatachalam S."/>
            <person name="Krishnan K.P."/>
        </authorList>
    </citation>
    <scope>NUCLEOTIDE SEQUENCE [LARGE SCALE GENOMIC DNA]</scope>
    <source>
        <strain evidence="2 3">HM116</strain>
    </source>
</reference>
<accession>A0ABS9SD35</accession>
<feature type="transmembrane region" description="Helical" evidence="1">
    <location>
        <begin position="78"/>
        <end position="95"/>
    </location>
</feature>
<keyword evidence="1" id="KW-0812">Transmembrane</keyword>
<proteinExistence type="predicted"/>
<dbReference type="EMBL" id="JAKVTW010000032">
    <property type="protein sequence ID" value="MCH4814036.1"/>
    <property type="molecule type" value="Genomic_DNA"/>
</dbReference>
<keyword evidence="3" id="KW-1185">Reference proteome</keyword>
<sequence>MLSFFRKFIIWFIRKLLVIVDVFEESIISNERFDDELKREGVKKKFRRFVAYLFVVSFIWQLSRFIPVDDVFSTTREAVSGFLFGNIIGLFLYIARDRNEYLSWKEFESQDKVLLVGMAVFVFFMPGMLLSGHLGVAAAAGGVTAYTVTLPFFYESWRGARLDEINHVRIKKEVYEQVCSKMCDICLSYEREKKILF</sequence>
<name>A0ABS9SD35_9GAMM</name>
<gene>
    <name evidence="2" type="ORF">MLE19_22220</name>
</gene>
<protein>
    <submittedName>
        <fullName evidence="2">Uncharacterized protein</fullName>
    </submittedName>
</protein>
<feature type="transmembrane region" description="Helical" evidence="1">
    <location>
        <begin position="113"/>
        <end position="130"/>
    </location>
</feature>
<evidence type="ECO:0000313" key="3">
    <source>
        <dbReference type="Proteomes" id="UP001320609"/>
    </source>
</evidence>
<comment type="caution">
    <text evidence="2">The sequence shown here is derived from an EMBL/GenBank/DDBJ whole genome shotgun (WGS) entry which is preliminary data.</text>
</comment>
<keyword evidence="1" id="KW-1133">Transmembrane helix</keyword>
<evidence type="ECO:0000313" key="2">
    <source>
        <dbReference type="EMBL" id="MCH4814036.1"/>
    </source>
</evidence>
<keyword evidence="1" id="KW-0472">Membrane</keyword>
<dbReference type="Proteomes" id="UP001320609">
    <property type="component" value="Unassembled WGS sequence"/>
</dbReference>
<organism evidence="2 3">
    <name type="scientific">Vreelandella neptunia</name>
    <dbReference type="NCBI Taxonomy" id="115551"/>
    <lineage>
        <taxon>Bacteria</taxon>
        <taxon>Pseudomonadati</taxon>
        <taxon>Pseudomonadota</taxon>
        <taxon>Gammaproteobacteria</taxon>
        <taxon>Oceanospirillales</taxon>
        <taxon>Halomonadaceae</taxon>
        <taxon>Vreelandella</taxon>
    </lineage>
</organism>